<dbReference type="InterPro" id="IPR046461">
    <property type="entry name" value="TerL_ATPase"/>
</dbReference>
<evidence type="ECO:0000313" key="3">
    <source>
        <dbReference type="EMBL" id="CEP41430.1"/>
    </source>
</evidence>
<reference evidence="4" key="1">
    <citation type="submission" date="2015-01" db="EMBL/GenBank/DDBJ databases">
        <authorList>
            <person name="Aslett M.A."/>
            <person name="De Silva N."/>
        </authorList>
    </citation>
    <scope>NUCLEOTIDE SEQUENCE [LARGE SCALE GENOMIC DNA]</scope>
    <source>
        <strain evidence="4">R28058</strain>
    </source>
</reference>
<name>A0A0C7LHP7_PARSO</name>
<dbReference type="PANTHER" id="PTHR41287">
    <property type="match status" value="1"/>
</dbReference>
<dbReference type="AlphaFoldDB" id="A0A0C7LHP7"/>
<proteinExistence type="predicted"/>
<dbReference type="EMBL" id="CEKZ01000008">
    <property type="protein sequence ID" value="CEP41430.1"/>
    <property type="molecule type" value="Genomic_DNA"/>
</dbReference>
<accession>A0A0C7LHP7</accession>
<evidence type="ECO:0000259" key="1">
    <source>
        <dbReference type="Pfam" id="PF03354"/>
    </source>
</evidence>
<protein>
    <submittedName>
        <fullName evidence="3">Phage terminase</fullName>
    </submittedName>
</protein>
<dbReference type="InterPro" id="IPR046462">
    <property type="entry name" value="TerL_nuclease"/>
</dbReference>
<dbReference type="InterPro" id="IPR005021">
    <property type="entry name" value="Terminase_largesu-like"/>
</dbReference>
<feature type="domain" description="Terminase large subunit-like ATPase" evidence="1">
    <location>
        <begin position="94"/>
        <end position="267"/>
    </location>
</feature>
<gene>
    <name evidence="3" type="ORF">R28058_35131</name>
</gene>
<dbReference type="Gene3D" id="3.40.50.300">
    <property type="entry name" value="P-loop containing nucleotide triphosphate hydrolases"/>
    <property type="match status" value="1"/>
</dbReference>
<dbReference type="PANTHER" id="PTHR41287:SF1">
    <property type="entry name" value="PROTEIN YMFN"/>
    <property type="match status" value="1"/>
</dbReference>
<dbReference type="InterPro" id="IPR027417">
    <property type="entry name" value="P-loop_NTPase"/>
</dbReference>
<feature type="domain" description="Terminase large subunit-like endonuclease" evidence="2">
    <location>
        <begin position="276"/>
        <end position="554"/>
    </location>
</feature>
<dbReference type="Pfam" id="PF20441">
    <property type="entry name" value="TerL_nuclease"/>
    <property type="match status" value="1"/>
</dbReference>
<evidence type="ECO:0000313" key="4">
    <source>
        <dbReference type="Proteomes" id="UP000049127"/>
    </source>
</evidence>
<dbReference type="RefSeq" id="WP_055342672.1">
    <property type="nucleotide sequence ID" value="NZ_CEKU01000011.1"/>
</dbReference>
<dbReference type="OrthoDB" id="9760250at2"/>
<dbReference type="Proteomes" id="UP000049127">
    <property type="component" value="Unassembled WGS sequence"/>
</dbReference>
<dbReference type="GO" id="GO:0004519">
    <property type="term" value="F:endonuclease activity"/>
    <property type="evidence" value="ECO:0007669"/>
    <property type="project" value="InterPro"/>
</dbReference>
<organism evidence="3 4">
    <name type="scientific">Paraclostridium sordellii</name>
    <name type="common">Clostridium sordellii</name>
    <dbReference type="NCBI Taxonomy" id="1505"/>
    <lineage>
        <taxon>Bacteria</taxon>
        <taxon>Bacillati</taxon>
        <taxon>Bacillota</taxon>
        <taxon>Clostridia</taxon>
        <taxon>Peptostreptococcales</taxon>
        <taxon>Peptostreptococcaceae</taxon>
        <taxon>Paraclostridium</taxon>
    </lineage>
</organism>
<evidence type="ECO:0000259" key="2">
    <source>
        <dbReference type="Pfam" id="PF20441"/>
    </source>
</evidence>
<sequence length="570" mass="66001">MKYKEYIEQVKKDPLFCPTTAYSLEVIKNNITTGKSVIQACKRHLEDLKKSLENEEYKYRFDRAKANHVFKFFDKFIKHTKGSLAKTPVKLELWENFIIGNLFGWVYKDTGLRKFNLSYTQVARKNGKSLISSGISIYMFIADKEPGAECYCASVKKDTAKIVFTDAMKIIRQDNNLRKHIRIQESLSTMHYKNNIFKAISGDKDQDGYNIHYCNIDEYHLFKTNEMYEVLISGTQARLQPLLNIITTAGESRGATSPCYQMYEYCKQILNGILENENIFIYIAEMDENDDIYEPKNWIKSNPNLGVSITLDALEKAFIRARDNNEMDNFRIKHLNTWIQRKDAYFPMDKWEIQNLNTNDLEGKECYIGIDLSSKIDLTGVSAVFPLENGKYAVINRCFIPSESIYEKEIKDRVPYSRWIKEGYIKATTGDVVDIEYIFNYIVELSKKYDIRSIGCDPWNATALMTKLDAEGFEVVEVRQGYKTLSEPTKFTKELIMTNKLLHYNNPVLKWCMANAVPKYDANENVVLDKAKSINRIDAVASTITAMTRAMLHELDANLNKHIESENFSF</sequence>
<dbReference type="Pfam" id="PF03354">
    <property type="entry name" value="TerL_ATPase"/>
    <property type="match status" value="1"/>
</dbReference>